<dbReference type="Pfam" id="PF14223">
    <property type="entry name" value="Retrotran_gag_2"/>
    <property type="match status" value="1"/>
</dbReference>
<keyword evidence="2" id="KW-1185">Reference proteome</keyword>
<protein>
    <submittedName>
        <fullName evidence="1">Uncharacterized protein</fullName>
    </submittedName>
</protein>
<reference evidence="1 2" key="1">
    <citation type="submission" date="2024-04" db="EMBL/GenBank/DDBJ databases">
        <title>Genome assembly C_amara_ONT_v2.</title>
        <authorList>
            <person name="Yant L."/>
            <person name="Moore C."/>
            <person name="Slenker M."/>
        </authorList>
    </citation>
    <scope>NUCLEOTIDE SEQUENCE [LARGE SCALE GENOMIC DNA]</scope>
    <source>
        <tissue evidence="1">Leaf</tissue>
    </source>
</reference>
<evidence type="ECO:0000313" key="1">
    <source>
        <dbReference type="EMBL" id="KAL1194391.1"/>
    </source>
</evidence>
<organism evidence="1 2">
    <name type="scientific">Cardamine amara subsp. amara</name>
    <dbReference type="NCBI Taxonomy" id="228776"/>
    <lineage>
        <taxon>Eukaryota</taxon>
        <taxon>Viridiplantae</taxon>
        <taxon>Streptophyta</taxon>
        <taxon>Embryophyta</taxon>
        <taxon>Tracheophyta</taxon>
        <taxon>Spermatophyta</taxon>
        <taxon>Magnoliopsida</taxon>
        <taxon>eudicotyledons</taxon>
        <taxon>Gunneridae</taxon>
        <taxon>Pentapetalae</taxon>
        <taxon>rosids</taxon>
        <taxon>malvids</taxon>
        <taxon>Brassicales</taxon>
        <taxon>Brassicaceae</taxon>
        <taxon>Cardamineae</taxon>
        <taxon>Cardamine</taxon>
    </lineage>
</organism>
<dbReference type="EMBL" id="JBANAX010000753">
    <property type="protein sequence ID" value="KAL1194391.1"/>
    <property type="molecule type" value="Genomic_DNA"/>
</dbReference>
<proteinExistence type="predicted"/>
<accession>A0ABD0ZK32</accession>
<evidence type="ECO:0000313" key="2">
    <source>
        <dbReference type="Proteomes" id="UP001558713"/>
    </source>
</evidence>
<dbReference type="PANTHER" id="PTHR47592:SF27">
    <property type="entry name" value="OS08G0421700 PROTEIN"/>
    <property type="match status" value="1"/>
</dbReference>
<dbReference type="PANTHER" id="PTHR47592">
    <property type="entry name" value="PBF68 PROTEIN"/>
    <property type="match status" value="1"/>
</dbReference>
<dbReference type="Proteomes" id="UP001558713">
    <property type="component" value="Unassembled WGS sequence"/>
</dbReference>
<comment type="caution">
    <text evidence="1">The sequence shown here is derived from an EMBL/GenBank/DDBJ whole genome shotgun (WGS) entry which is preliminary data.</text>
</comment>
<name>A0ABD0ZK32_CARAN</name>
<sequence>MFQTPKQLWELLEKKYKSEVASAKKFIAGKFLNFKMSDTNSVVKQVEEIQIIAHELKDEGMRLNEAFLVASIIEKLPPTWKDFKIYLKHLYEEMSLEQIILHTPP</sequence>
<dbReference type="AlphaFoldDB" id="A0ABD0ZK32"/>
<gene>
    <name evidence="1" type="ORF">V5N11_001020</name>
</gene>